<gene>
    <name evidence="4" type="ORF">IV203_001081</name>
</gene>
<reference evidence="4" key="1">
    <citation type="journal article" date="2021" name="Sci. Rep.">
        <title>Diploid genomic architecture of Nitzschia inconspicua, an elite biomass production diatom.</title>
        <authorList>
            <person name="Oliver A."/>
            <person name="Podell S."/>
            <person name="Pinowska A."/>
            <person name="Traller J.C."/>
            <person name="Smith S.R."/>
            <person name="McClure R."/>
            <person name="Beliaev A."/>
            <person name="Bohutskyi P."/>
            <person name="Hill E.A."/>
            <person name="Rabines A."/>
            <person name="Zheng H."/>
            <person name="Allen L.Z."/>
            <person name="Kuo A."/>
            <person name="Grigoriev I.V."/>
            <person name="Allen A.E."/>
            <person name="Hazlebeck D."/>
            <person name="Allen E.E."/>
        </authorList>
    </citation>
    <scope>NUCLEOTIDE SEQUENCE</scope>
    <source>
        <strain evidence="4">Hildebrandi</strain>
    </source>
</reference>
<evidence type="ECO:0000313" key="5">
    <source>
        <dbReference type="Proteomes" id="UP000693970"/>
    </source>
</evidence>
<dbReference type="EMBL" id="JAGRRH010000015">
    <property type="protein sequence ID" value="KAG7356395.1"/>
    <property type="molecule type" value="Genomic_DNA"/>
</dbReference>
<evidence type="ECO:0000256" key="1">
    <source>
        <dbReference type="SAM" id="MobiDB-lite"/>
    </source>
</evidence>
<evidence type="ECO:0000313" key="4">
    <source>
        <dbReference type="EMBL" id="KAG7356395.1"/>
    </source>
</evidence>
<keyword evidence="2" id="KW-0732">Signal</keyword>
<dbReference type="PANTHER" id="PTHR46438">
    <property type="entry name" value="ALPHA/BETA-HYDROLASES SUPERFAMILY PROTEIN"/>
    <property type="match status" value="1"/>
</dbReference>
<dbReference type="PANTHER" id="PTHR46438:SF2">
    <property type="entry name" value="ALPHA_BETA-HYDROLASES SUPERFAMILY PROTEIN"/>
    <property type="match status" value="1"/>
</dbReference>
<feature type="compositionally biased region" description="Polar residues" evidence="1">
    <location>
        <begin position="462"/>
        <end position="472"/>
    </location>
</feature>
<proteinExistence type="predicted"/>
<comment type="caution">
    <text evidence="4">The sequence shown here is derived from an EMBL/GenBank/DDBJ whole genome shotgun (WGS) entry which is preliminary data.</text>
</comment>
<feature type="domain" description="AB hydrolase-1" evidence="3">
    <location>
        <begin position="111"/>
        <end position="202"/>
    </location>
</feature>
<keyword evidence="5" id="KW-1185">Reference proteome</keyword>
<protein>
    <submittedName>
        <fullName evidence="4">Alpha/beta fold family hydrolase</fullName>
    </submittedName>
</protein>
<accession>A0A9K3PQM4</accession>
<feature type="region of interest" description="Disordered" evidence="1">
    <location>
        <begin position="457"/>
        <end position="480"/>
    </location>
</feature>
<dbReference type="GO" id="GO:0016787">
    <property type="term" value="F:hydrolase activity"/>
    <property type="evidence" value="ECO:0007669"/>
    <property type="project" value="UniProtKB-KW"/>
</dbReference>
<dbReference type="Proteomes" id="UP000693970">
    <property type="component" value="Unassembled WGS sequence"/>
</dbReference>
<dbReference type="InterPro" id="IPR000073">
    <property type="entry name" value="AB_hydrolase_1"/>
</dbReference>
<feature type="chain" id="PRO_5039944408" evidence="2">
    <location>
        <begin position="27"/>
        <end position="480"/>
    </location>
</feature>
<evidence type="ECO:0000259" key="3">
    <source>
        <dbReference type="Pfam" id="PF00561"/>
    </source>
</evidence>
<organism evidence="4 5">
    <name type="scientific">Nitzschia inconspicua</name>
    <dbReference type="NCBI Taxonomy" id="303405"/>
    <lineage>
        <taxon>Eukaryota</taxon>
        <taxon>Sar</taxon>
        <taxon>Stramenopiles</taxon>
        <taxon>Ochrophyta</taxon>
        <taxon>Bacillariophyta</taxon>
        <taxon>Bacillariophyceae</taxon>
        <taxon>Bacillariophycidae</taxon>
        <taxon>Bacillariales</taxon>
        <taxon>Bacillariaceae</taxon>
        <taxon>Nitzschia</taxon>
    </lineage>
</organism>
<name>A0A9K3PQM4_9STRA</name>
<keyword evidence="4" id="KW-0378">Hydrolase</keyword>
<dbReference type="AlphaFoldDB" id="A0A9K3PQM4"/>
<evidence type="ECO:0000256" key="2">
    <source>
        <dbReference type="SAM" id="SignalP"/>
    </source>
</evidence>
<dbReference type="Pfam" id="PF00561">
    <property type="entry name" value="Abhydrolase_1"/>
    <property type="match status" value="1"/>
</dbReference>
<reference evidence="4" key="2">
    <citation type="submission" date="2021-04" db="EMBL/GenBank/DDBJ databases">
        <authorList>
            <person name="Podell S."/>
        </authorList>
    </citation>
    <scope>NUCLEOTIDE SEQUENCE</scope>
    <source>
        <strain evidence="4">Hildebrandi</strain>
    </source>
</reference>
<sequence>MRVHANNYLLHVIVLLGALLTYPVSSFSSSTLVRLHHNQQSDRRVSQKIYVTKSYDSASSSSSQKGFFWEFQGYPCYAEVVQPFSSTNNSPWNSVLSALSTTSNFATSSKPTVILVHGFGCSTVYWRETKRYLSEAGYTIHALDLLGQGRSFKAGRSSSPPIEYSINLWGQMVDEYARRYIKRDDVVLVGNSLGSLVTLAAATGDWYDAFPEAGEKPYLPSKVQGLCFYNCGVGLNTRNVLKTVPEGFVRTILSLLFDLFDTLIFANKPLLTYLVDNQITKDALRNALTALYACADNPASRVNDELVDSFADPVINDDTEKVVEVISQIYLNDAGKTPMEFHEMYFSGKATSKEETNDDMSSSPFLPLTTNFSMGKRLTRSTQPLPIHLIWGDRDSVTPLTGDVGKFYTQLATSDTTSGDLVDVSMQVIRAGHIPFDERPECNEGLIEWLEQLQQPEKAKYQDQTTTPSSSRWPFGATAQ</sequence>
<dbReference type="OrthoDB" id="408373at2759"/>
<feature type="signal peptide" evidence="2">
    <location>
        <begin position="1"/>
        <end position="26"/>
    </location>
</feature>